<evidence type="ECO:0000313" key="1">
    <source>
        <dbReference type="EMBL" id="QDT71759.1"/>
    </source>
</evidence>
<sequence>MHCHCTVHRFCGARSLPTFANAPCRRRYVPATRRSNMSKFASEKEPSRTTVVDANPSLLHRSPTTKESLAWAIVVVAPALVPPTVG</sequence>
<protein>
    <submittedName>
        <fullName evidence="1">Uncharacterized protein</fullName>
    </submittedName>
</protein>
<name>A0A517TTR0_9BACT</name>
<keyword evidence="2" id="KW-1185">Reference proteome</keyword>
<gene>
    <name evidence="1" type="ORF">I41_09190</name>
</gene>
<dbReference type="KEGG" id="llh:I41_09190"/>
<dbReference type="AlphaFoldDB" id="A0A517TTR0"/>
<proteinExistence type="predicted"/>
<reference evidence="1 2" key="1">
    <citation type="submission" date="2019-02" db="EMBL/GenBank/DDBJ databases">
        <title>Deep-cultivation of Planctomycetes and their phenomic and genomic characterization uncovers novel biology.</title>
        <authorList>
            <person name="Wiegand S."/>
            <person name="Jogler M."/>
            <person name="Boedeker C."/>
            <person name="Pinto D."/>
            <person name="Vollmers J."/>
            <person name="Rivas-Marin E."/>
            <person name="Kohn T."/>
            <person name="Peeters S.H."/>
            <person name="Heuer A."/>
            <person name="Rast P."/>
            <person name="Oberbeckmann S."/>
            <person name="Bunk B."/>
            <person name="Jeske O."/>
            <person name="Meyerdierks A."/>
            <person name="Storesund J.E."/>
            <person name="Kallscheuer N."/>
            <person name="Luecker S."/>
            <person name="Lage O.M."/>
            <person name="Pohl T."/>
            <person name="Merkel B.J."/>
            <person name="Hornburger P."/>
            <person name="Mueller R.-W."/>
            <person name="Bruemmer F."/>
            <person name="Labrenz M."/>
            <person name="Spormann A.M."/>
            <person name="Op den Camp H."/>
            <person name="Overmann J."/>
            <person name="Amann R."/>
            <person name="Jetten M.S.M."/>
            <person name="Mascher T."/>
            <person name="Medema M.H."/>
            <person name="Devos D.P."/>
            <person name="Kaster A.-K."/>
            <person name="Ovreas L."/>
            <person name="Rohde M."/>
            <person name="Galperin M.Y."/>
            <person name="Jogler C."/>
        </authorList>
    </citation>
    <scope>NUCLEOTIDE SEQUENCE [LARGE SCALE GENOMIC DNA]</scope>
    <source>
        <strain evidence="1 2">I41</strain>
    </source>
</reference>
<accession>A0A517TTR0</accession>
<dbReference type="EMBL" id="CP036339">
    <property type="protein sequence ID" value="QDT71759.1"/>
    <property type="molecule type" value="Genomic_DNA"/>
</dbReference>
<evidence type="ECO:0000313" key="2">
    <source>
        <dbReference type="Proteomes" id="UP000317909"/>
    </source>
</evidence>
<dbReference type="Proteomes" id="UP000317909">
    <property type="component" value="Chromosome"/>
</dbReference>
<organism evidence="1 2">
    <name type="scientific">Lacipirellula limnantheis</name>
    <dbReference type="NCBI Taxonomy" id="2528024"/>
    <lineage>
        <taxon>Bacteria</taxon>
        <taxon>Pseudomonadati</taxon>
        <taxon>Planctomycetota</taxon>
        <taxon>Planctomycetia</taxon>
        <taxon>Pirellulales</taxon>
        <taxon>Lacipirellulaceae</taxon>
        <taxon>Lacipirellula</taxon>
    </lineage>
</organism>